<evidence type="ECO:0000256" key="1">
    <source>
        <dbReference type="SAM" id="Phobius"/>
    </source>
</evidence>
<keyword evidence="3" id="KW-1185">Reference proteome</keyword>
<name>A0A196SMJ0_BLAHN</name>
<feature type="transmembrane region" description="Helical" evidence="1">
    <location>
        <begin position="12"/>
        <end position="37"/>
    </location>
</feature>
<keyword evidence="1" id="KW-0812">Transmembrane</keyword>
<sequence length="117" mass="13322">MTERKSTLHKALLKLLDVLCLEVIVLCLLECGMLFIYDQTVTHLGKFFAVVGTKAYRTLKRSSVVFLGYAVRFLIAYLLWSVLSIILRPVLIGFAEEFHILPKSNTDVACNEKEKQD</sequence>
<evidence type="ECO:0000313" key="3">
    <source>
        <dbReference type="Proteomes" id="UP000078348"/>
    </source>
</evidence>
<keyword evidence="1" id="KW-0472">Membrane</keyword>
<feature type="transmembrane region" description="Helical" evidence="1">
    <location>
        <begin position="66"/>
        <end position="87"/>
    </location>
</feature>
<gene>
    <name evidence="2" type="ORF">AV274_1130</name>
</gene>
<protein>
    <submittedName>
        <fullName evidence="2">Uncharacterized protein</fullName>
    </submittedName>
</protein>
<proteinExistence type="predicted"/>
<dbReference type="AlphaFoldDB" id="A0A196SMJ0"/>
<dbReference type="EMBL" id="LXWW01000045">
    <property type="protein sequence ID" value="OAO17104.1"/>
    <property type="molecule type" value="Genomic_DNA"/>
</dbReference>
<keyword evidence="1" id="KW-1133">Transmembrane helix</keyword>
<accession>A0A196SMJ0</accession>
<reference evidence="2 3" key="1">
    <citation type="submission" date="2016-05" db="EMBL/GenBank/DDBJ databases">
        <title>Nuclear genome of Blastocystis sp. subtype 1 NandII.</title>
        <authorList>
            <person name="Gentekaki E."/>
            <person name="Curtis B."/>
            <person name="Stairs C."/>
            <person name="Eme L."/>
            <person name="Herman E."/>
            <person name="Klimes V."/>
            <person name="Arias M.C."/>
            <person name="Elias M."/>
            <person name="Hilliou F."/>
            <person name="Klute M."/>
            <person name="Malik S.-B."/>
            <person name="Pightling A."/>
            <person name="Rachubinski R."/>
            <person name="Salas D."/>
            <person name="Schlacht A."/>
            <person name="Suga H."/>
            <person name="Archibald J."/>
            <person name="Ball S.G."/>
            <person name="Clark G."/>
            <person name="Dacks J."/>
            <person name="Van Der Giezen M."/>
            <person name="Tsaousis A."/>
            <person name="Roger A."/>
        </authorList>
    </citation>
    <scope>NUCLEOTIDE SEQUENCE [LARGE SCALE GENOMIC DNA]</scope>
    <source>
        <strain evidence="3">ATCC 50177 / NandII</strain>
    </source>
</reference>
<evidence type="ECO:0000313" key="2">
    <source>
        <dbReference type="EMBL" id="OAO17104.1"/>
    </source>
</evidence>
<comment type="caution">
    <text evidence="2">The sequence shown here is derived from an EMBL/GenBank/DDBJ whole genome shotgun (WGS) entry which is preliminary data.</text>
</comment>
<dbReference type="Proteomes" id="UP000078348">
    <property type="component" value="Unassembled WGS sequence"/>
</dbReference>
<organism evidence="2 3">
    <name type="scientific">Blastocystis sp. subtype 1 (strain ATCC 50177 / NandII)</name>
    <dbReference type="NCBI Taxonomy" id="478820"/>
    <lineage>
        <taxon>Eukaryota</taxon>
        <taxon>Sar</taxon>
        <taxon>Stramenopiles</taxon>
        <taxon>Bigyra</taxon>
        <taxon>Opalozoa</taxon>
        <taxon>Opalinata</taxon>
        <taxon>Blastocystidae</taxon>
        <taxon>Blastocystis</taxon>
    </lineage>
</organism>